<keyword evidence="5 9" id="KW-0805">Transcription regulation</keyword>
<dbReference type="PROSITE" id="PS50110">
    <property type="entry name" value="RESPONSE_REGULATORY"/>
    <property type="match status" value="1"/>
</dbReference>
<evidence type="ECO:0000256" key="6">
    <source>
        <dbReference type="ARBA" id="ARBA00023125"/>
    </source>
</evidence>
<keyword evidence="4 9" id="KW-0902">Two-component regulatory system</keyword>
<dbReference type="SUPFAM" id="SSF52172">
    <property type="entry name" value="CheY-like"/>
    <property type="match status" value="1"/>
</dbReference>
<evidence type="ECO:0000313" key="13">
    <source>
        <dbReference type="EMBL" id="ACU53475.1"/>
    </source>
</evidence>
<keyword evidence="3 10" id="KW-0597">Phosphoprotein</keyword>
<dbReference type="InterPro" id="IPR005471">
    <property type="entry name" value="Tscrpt_reg_IclR_N"/>
</dbReference>
<keyword evidence="8 9" id="KW-0804">Transcription</keyword>
<dbReference type="Proteomes" id="UP000000771">
    <property type="component" value="Chromosome"/>
</dbReference>
<evidence type="ECO:0000256" key="2">
    <source>
        <dbReference type="ARBA" id="ARBA00022490"/>
    </source>
</evidence>
<dbReference type="eggNOG" id="COG4565">
    <property type="taxonomic scope" value="Bacteria"/>
</dbReference>
<keyword evidence="7 9" id="KW-0010">Activator</keyword>
<reference evidence="13 14" key="1">
    <citation type="journal article" date="2009" name="Stand. Genomic Sci.">
        <title>Complete genome sequence of Acidimicrobium ferrooxidans type strain (ICP).</title>
        <authorList>
            <person name="Clum A."/>
            <person name="Nolan M."/>
            <person name="Lang E."/>
            <person name="Glavina Del Rio T."/>
            <person name="Tice H."/>
            <person name="Copeland A."/>
            <person name="Cheng J.F."/>
            <person name="Lucas S."/>
            <person name="Chen F."/>
            <person name="Bruce D."/>
            <person name="Goodwin L."/>
            <person name="Pitluck S."/>
            <person name="Ivanova N."/>
            <person name="Mavrommatis K."/>
            <person name="Mikhailova N."/>
            <person name="Pati A."/>
            <person name="Chen A."/>
            <person name="Palaniappan K."/>
            <person name="Goker M."/>
            <person name="Spring S."/>
            <person name="Land M."/>
            <person name="Hauser L."/>
            <person name="Chang Y.J."/>
            <person name="Jeffries C.C."/>
            <person name="Chain P."/>
            <person name="Bristow J."/>
            <person name="Eisen J.A."/>
            <person name="Markowitz V."/>
            <person name="Hugenholtz P."/>
            <person name="Kyrpides N.C."/>
            <person name="Klenk H.P."/>
            <person name="Lapidus A."/>
        </authorList>
    </citation>
    <scope>NUCLEOTIDE SEQUENCE [LARGE SCALE GENOMIC DNA]</scope>
    <source>
        <strain evidence="14">DSM 10331 / JCM 15462 / NBRC 103882 / ICP</strain>
    </source>
</reference>
<dbReference type="InterPro" id="IPR024187">
    <property type="entry name" value="Sig_transdc_resp-reg_cit/mal"/>
</dbReference>
<evidence type="ECO:0000256" key="8">
    <source>
        <dbReference type="ARBA" id="ARBA00023163"/>
    </source>
</evidence>
<dbReference type="SUPFAM" id="SSF46785">
    <property type="entry name" value="Winged helix' DNA-binding domain"/>
    <property type="match status" value="1"/>
</dbReference>
<dbReference type="SMART" id="SM00448">
    <property type="entry name" value="REC"/>
    <property type="match status" value="1"/>
</dbReference>
<keyword evidence="6 9" id="KW-0238">DNA-binding</keyword>
<dbReference type="InterPro" id="IPR036388">
    <property type="entry name" value="WH-like_DNA-bd_sf"/>
</dbReference>
<keyword evidence="2 9" id="KW-0963">Cytoplasm</keyword>
<dbReference type="Gene3D" id="1.10.10.10">
    <property type="entry name" value="Winged helix-like DNA-binding domain superfamily/Winged helix DNA-binding domain"/>
    <property type="match status" value="1"/>
</dbReference>
<dbReference type="GO" id="GO:0005737">
    <property type="term" value="C:cytoplasm"/>
    <property type="evidence" value="ECO:0007669"/>
    <property type="project" value="UniProtKB-SubCell"/>
</dbReference>
<sequence length="224" mass="24950">MRYRILVVDDDFRVAALHRAFVERVSGFEVVAESHTGAHALAAAEEHHPDLVLLDLYLPDVSGLEVLKALGRIAGRPIDVMVITAARDVASVAESVRSGALYYLVKPFAPSILMERLEAYAAMRKKLDALEEASQDKVDEIYTTLRTSVERSLPKGQSRETLGVIVETLRGATEELSAEEVAARSGVSRATAQRYLSHLARMGRIELVLRYGIGRPEHRYRWPR</sequence>
<dbReference type="InterPro" id="IPR051271">
    <property type="entry name" value="2C-system_Tx_regulators"/>
</dbReference>
<name>C7M381_ACIFD</name>
<dbReference type="GO" id="GO:0003677">
    <property type="term" value="F:DNA binding"/>
    <property type="evidence" value="ECO:0007669"/>
    <property type="project" value="UniProtKB-KW"/>
</dbReference>
<evidence type="ECO:0000256" key="5">
    <source>
        <dbReference type="ARBA" id="ARBA00023015"/>
    </source>
</evidence>
<dbReference type="HOGENOM" id="CLU_000445_39_1_11"/>
<organism evidence="13 14">
    <name type="scientific">Acidimicrobium ferrooxidans (strain DSM 10331 / JCM 15462 / NBRC 103882 / ICP)</name>
    <dbReference type="NCBI Taxonomy" id="525909"/>
    <lineage>
        <taxon>Bacteria</taxon>
        <taxon>Bacillati</taxon>
        <taxon>Actinomycetota</taxon>
        <taxon>Acidimicrobiia</taxon>
        <taxon>Acidimicrobiales</taxon>
        <taxon>Acidimicrobiaceae</taxon>
        <taxon>Acidimicrobium</taxon>
    </lineage>
</organism>
<dbReference type="InterPro" id="IPR036390">
    <property type="entry name" value="WH_DNA-bd_sf"/>
</dbReference>
<dbReference type="Pfam" id="PF00072">
    <property type="entry name" value="Response_reg"/>
    <property type="match status" value="1"/>
</dbReference>
<evidence type="ECO:0000256" key="9">
    <source>
        <dbReference type="PIRNR" id="PIRNR006171"/>
    </source>
</evidence>
<evidence type="ECO:0000313" key="14">
    <source>
        <dbReference type="Proteomes" id="UP000000771"/>
    </source>
</evidence>
<accession>C7M381</accession>
<protein>
    <recommendedName>
        <fullName evidence="9">Transcriptional regulatory protein</fullName>
    </recommendedName>
</protein>
<dbReference type="PANTHER" id="PTHR45526">
    <property type="entry name" value="TRANSCRIPTIONAL REGULATORY PROTEIN DPIA"/>
    <property type="match status" value="1"/>
</dbReference>
<dbReference type="AlphaFoldDB" id="C7M381"/>
<dbReference type="GO" id="GO:0000156">
    <property type="term" value="F:phosphorelay response regulator activity"/>
    <property type="evidence" value="ECO:0007669"/>
    <property type="project" value="TreeGrafter"/>
</dbReference>
<evidence type="ECO:0000256" key="10">
    <source>
        <dbReference type="PROSITE-ProRule" id="PRU00169"/>
    </source>
</evidence>
<evidence type="ECO:0000256" key="1">
    <source>
        <dbReference type="ARBA" id="ARBA00004496"/>
    </source>
</evidence>
<dbReference type="InterPro" id="IPR001789">
    <property type="entry name" value="Sig_transdc_resp-reg_receiver"/>
</dbReference>
<feature type="modified residue" description="4-aspartylphosphate" evidence="10">
    <location>
        <position position="55"/>
    </location>
</feature>
<dbReference type="KEGG" id="afo:Afer_0508"/>
<dbReference type="Gene3D" id="3.40.50.2300">
    <property type="match status" value="1"/>
</dbReference>
<comment type="subcellular location">
    <subcellularLocation>
        <location evidence="1 9">Cytoplasm</location>
    </subcellularLocation>
</comment>
<evidence type="ECO:0000256" key="4">
    <source>
        <dbReference type="ARBA" id="ARBA00023012"/>
    </source>
</evidence>
<feature type="coiled-coil region" evidence="11">
    <location>
        <begin position="113"/>
        <end position="140"/>
    </location>
</feature>
<dbReference type="PANTHER" id="PTHR45526:SF1">
    <property type="entry name" value="TRANSCRIPTIONAL REGULATORY PROTEIN DCUR-RELATED"/>
    <property type="match status" value="1"/>
</dbReference>
<dbReference type="Pfam" id="PF09339">
    <property type="entry name" value="HTH_IclR"/>
    <property type="match status" value="1"/>
</dbReference>
<dbReference type="EMBL" id="CP001631">
    <property type="protein sequence ID" value="ACU53475.1"/>
    <property type="molecule type" value="Genomic_DNA"/>
</dbReference>
<gene>
    <name evidence="13" type="ordered locus">Afer_0508</name>
</gene>
<dbReference type="InterPro" id="IPR011006">
    <property type="entry name" value="CheY-like_superfamily"/>
</dbReference>
<dbReference type="GO" id="GO:0003700">
    <property type="term" value="F:DNA-binding transcription factor activity"/>
    <property type="evidence" value="ECO:0007669"/>
    <property type="project" value="InterPro"/>
</dbReference>
<dbReference type="PIRSF" id="PIRSF006171">
    <property type="entry name" value="RR_citrat_malat"/>
    <property type="match status" value="1"/>
</dbReference>
<keyword evidence="11" id="KW-0175">Coiled coil</keyword>
<dbReference type="OrthoDB" id="7187989at2"/>
<feature type="domain" description="Response regulatory" evidence="12">
    <location>
        <begin position="4"/>
        <end position="121"/>
    </location>
</feature>
<evidence type="ECO:0000259" key="12">
    <source>
        <dbReference type="PROSITE" id="PS50110"/>
    </source>
</evidence>
<evidence type="ECO:0000256" key="11">
    <source>
        <dbReference type="SAM" id="Coils"/>
    </source>
</evidence>
<dbReference type="STRING" id="525909.Afer_0508"/>
<keyword evidence="14" id="KW-1185">Reference proteome</keyword>
<dbReference type="RefSeq" id="WP_015797974.1">
    <property type="nucleotide sequence ID" value="NC_013124.1"/>
</dbReference>
<proteinExistence type="predicted"/>
<evidence type="ECO:0000256" key="3">
    <source>
        <dbReference type="ARBA" id="ARBA00022553"/>
    </source>
</evidence>
<evidence type="ECO:0000256" key="7">
    <source>
        <dbReference type="ARBA" id="ARBA00023159"/>
    </source>
</evidence>